<keyword evidence="4 5" id="KW-0671">Queuosine biosynthesis</keyword>
<feature type="binding site" evidence="5">
    <location>
        <begin position="94"/>
        <end position="98"/>
    </location>
    <ligand>
        <name>substrate</name>
    </ligand>
</feature>
<dbReference type="NCBIfam" id="TIGR00449">
    <property type="entry name" value="tgt_general"/>
    <property type="match status" value="1"/>
</dbReference>
<keyword evidence="3 5" id="KW-0819">tRNA processing</keyword>
<feature type="active site" description="Proton acceptor" evidence="5">
    <location>
        <position position="94"/>
    </location>
</feature>
<comment type="caution">
    <text evidence="7">The sequence shown here is derived from an EMBL/GenBank/DDBJ whole genome shotgun (WGS) entry which is preliminary data.</text>
</comment>
<accession>A0ABT4RUW1</accession>
<dbReference type="PANTHER" id="PTHR46499">
    <property type="entry name" value="QUEUINE TRNA-RIBOSYLTRANSFERASE"/>
    <property type="match status" value="1"/>
</dbReference>
<keyword evidence="5" id="KW-0862">Zinc</keyword>
<proteinExistence type="inferred from homology"/>
<comment type="similarity">
    <text evidence="5">Belongs to the queuine tRNA-ribosyltransferase family.</text>
</comment>
<feature type="binding site" evidence="5">
    <location>
        <position position="169"/>
    </location>
    <ligand>
        <name>substrate</name>
    </ligand>
</feature>
<evidence type="ECO:0000313" key="8">
    <source>
        <dbReference type="Proteomes" id="UP001147700"/>
    </source>
</evidence>
<dbReference type="InterPro" id="IPR050076">
    <property type="entry name" value="ArchSynthase1/Queuine_TRR"/>
</dbReference>
<name>A0ABT4RUW1_9ACTN</name>
<comment type="pathway">
    <text evidence="5">tRNA modification; tRNA-queuosine biosynthesis.</text>
</comment>
<comment type="function">
    <text evidence="5">Catalyzes the base-exchange of a guanine (G) residue with the queuine precursor 7-aminomethyl-7-deazaguanine (PreQ1) at position 34 (anticodon wobble position) in tRNAs with GU(N) anticodons (tRNA-Asp, -Asn, -His and -Tyr). Catalysis occurs through a double-displacement mechanism. The nucleophile active site attacks the C1' of nucleotide 34 to detach the guanine base from the RNA, forming a covalent enzyme-RNA intermediate. The proton acceptor active site deprotonates the incoming PreQ1, allowing a nucleophilic attack on the C1' of the ribose to form the product. After dissociation, two additional enzymatic reactions on the tRNA convert PreQ1 to queuine (Q), resulting in the hypermodified nucleoside queuosine (7-(((4,5-cis-dihydroxy-2-cyclopenten-1-yl)amino)methyl)-7-deazaguanosine).</text>
</comment>
<dbReference type="EC" id="2.4.2.29" evidence="5"/>
<feature type="binding site" evidence="5">
    <location>
        <position position="338"/>
    </location>
    <ligand>
        <name>Zn(2+)</name>
        <dbReference type="ChEBI" id="CHEBI:29105"/>
    </ligand>
</feature>
<comment type="catalytic activity">
    <reaction evidence="5">
        <text>7-aminomethyl-7-carbaguanine + guanosine(34) in tRNA = 7-aminomethyl-7-carbaguanosine(34) in tRNA + guanine</text>
        <dbReference type="Rhea" id="RHEA:24104"/>
        <dbReference type="Rhea" id="RHEA-COMP:10341"/>
        <dbReference type="Rhea" id="RHEA-COMP:10342"/>
        <dbReference type="ChEBI" id="CHEBI:16235"/>
        <dbReference type="ChEBI" id="CHEBI:58703"/>
        <dbReference type="ChEBI" id="CHEBI:74269"/>
        <dbReference type="ChEBI" id="CHEBI:82833"/>
        <dbReference type="EC" id="2.4.2.29"/>
    </reaction>
</comment>
<dbReference type="HAMAP" id="MF_00168">
    <property type="entry name" value="Q_tRNA_Tgt"/>
    <property type="match status" value="1"/>
</dbReference>
<evidence type="ECO:0000256" key="2">
    <source>
        <dbReference type="ARBA" id="ARBA00022679"/>
    </source>
</evidence>
<evidence type="ECO:0000313" key="7">
    <source>
        <dbReference type="EMBL" id="MDA0142372.1"/>
    </source>
</evidence>
<organism evidence="7 8">
    <name type="scientific">Solirubrobacter deserti</name>
    <dbReference type="NCBI Taxonomy" id="2282478"/>
    <lineage>
        <taxon>Bacteria</taxon>
        <taxon>Bacillati</taxon>
        <taxon>Actinomycetota</taxon>
        <taxon>Thermoleophilia</taxon>
        <taxon>Solirubrobacterales</taxon>
        <taxon>Solirubrobacteraceae</taxon>
        <taxon>Solirubrobacter</taxon>
    </lineage>
</organism>
<evidence type="ECO:0000256" key="3">
    <source>
        <dbReference type="ARBA" id="ARBA00022694"/>
    </source>
</evidence>
<feature type="binding site" evidence="5">
    <location>
        <position position="333"/>
    </location>
    <ligand>
        <name>Zn(2+)</name>
        <dbReference type="ChEBI" id="CHEBI:29105"/>
    </ligand>
</feature>
<dbReference type="EMBL" id="JAPCID010000085">
    <property type="protein sequence ID" value="MDA0142372.1"/>
    <property type="molecule type" value="Genomic_DNA"/>
</dbReference>
<feature type="binding site" evidence="5">
    <location>
        <position position="365"/>
    </location>
    <ligand>
        <name>Zn(2+)</name>
        <dbReference type="ChEBI" id="CHEBI:29105"/>
    </ligand>
</feature>
<feature type="region of interest" description="RNA binding" evidence="5">
    <location>
        <begin position="272"/>
        <end position="278"/>
    </location>
</feature>
<dbReference type="SUPFAM" id="SSF51713">
    <property type="entry name" value="tRNA-guanine transglycosylase"/>
    <property type="match status" value="1"/>
</dbReference>
<feature type="binding site" evidence="5">
    <location>
        <position position="242"/>
    </location>
    <ligand>
        <name>substrate</name>
    </ligand>
</feature>
<feature type="domain" description="tRNA-guanine(15) transglycosylase-like" evidence="6">
    <location>
        <begin position="17"/>
        <end position="392"/>
    </location>
</feature>
<dbReference type="NCBIfam" id="TIGR00430">
    <property type="entry name" value="Q_tRNA_tgt"/>
    <property type="match status" value="1"/>
</dbReference>
<comment type="cofactor">
    <cofactor evidence="5">
        <name>Zn(2+)</name>
        <dbReference type="ChEBI" id="CHEBI:29105"/>
    </cofactor>
    <text evidence="5">Binds 1 zinc ion per subunit.</text>
</comment>
<keyword evidence="8" id="KW-1185">Reference proteome</keyword>
<feature type="region of interest" description="RNA binding; important for wobble base 34 recognition" evidence="5">
    <location>
        <begin position="296"/>
        <end position="300"/>
    </location>
</feature>
<protein>
    <recommendedName>
        <fullName evidence="5">Queuine tRNA-ribosyltransferase</fullName>
        <ecNumber evidence="5">2.4.2.29</ecNumber>
    </recommendedName>
    <alternativeName>
        <fullName evidence="5">Guanine insertion enzyme</fullName>
    </alternativeName>
    <alternativeName>
        <fullName evidence="5">tRNA-guanine transglycosylase</fullName>
    </alternativeName>
</protein>
<keyword evidence="2 5" id="KW-0808">Transferase</keyword>
<dbReference type="InterPro" id="IPR002616">
    <property type="entry name" value="tRNA_ribo_trans-like"/>
</dbReference>
<dbReference type="Gene3D" id="3.20.20.105">
    <property type="entry name" value="Queuine tRNA-ribosyltransferase-like"/>
    <property type="match status" value="1"/>
</dbReference>
<reference evidence="7" key="1">
    <citation type="submission" date="2022-10" db="EMBL/GenBank/DDBJ databases">
        <title>The WGS of Solirubrobacter sp. CPCC 204708.</title>
        <authorList>
            <person name="Jiang Z."/>
        </authorList>
    </citation>
    <scope>NUCLEOTIDE SEQUENCE</scope>
    <source>
        <strain evidence="7">CPCC 204708</strain>
    </source>
</reference>
<keyword evidence="1 5" id="KW-0328">Glycosyltransferase</keyword>
<evidence type="ECO:0000256" key="5">
    <source>
        <dbReference type="HAMAP-Rule" id="MF_00168"/>
    </source>
</evidence>
<dbReference type="Proteomes" id="UP001147700">
    <property type="component" value="Unassembled WGS sequence"/>
</dbReference>
<dbReference type="RefSeq" id="WP_270006900.1">
    <property type="nucleotide sequence ID" value="NZ_JAPCID010000085.1"/>
</dbReference>
<dbReference type="InterPro" id="IPR036511">
    <property type="entry name" value="TGT-like_sf"/>
</dbReference>
<evidence type="ECO:0000259" key="6">
    <source>
        <dbReference type="Pfam" id="PF01702"/>
    </source>
</evidence>
<evidence type="ECO:0000256" key="4">
    <source>
        <dbReference type="ARBA" id="ARBA00022785"/>
    </source>
</evidence>
<evidence type="ECO:0000256" key="1">
    <source>
        <dbReference type="ARBA" id="ARBA00022676"/>
    </source>
</evidence>
<feature type="binding site" evidence="5">
    <location>
        <position position="214"/>
    </location>
    <ligand>
        <name>substrate</name>
    </ligand>
</feature>
<keyword evidence="5" id="KW-0479">Metal-binding</keyword>
<feature type="active site" description="Nucleophile" evidence="5">
    <location>
        <position position="291"/>
    </location>
</feature>
<dbReference type="PANTHER" id="PTHR46499:SF1">
    <property type="entry name" value="QUEUINE TRNA-RIBOSYLTRANSFERASE"/>
    <property type="match status" value="1"/>
</dbReference>
<gene>
    <name evidence="5 7" type="primary">tgt</name>
    <name evidence="7" type="ORF">OJ962_33115</name>
</gene>
<sequence length="406" mass="45049">MAALVFSIRTRDPGSYARTGTLRLAHGEVRTPAFVPLATKAVVKTLEVREAAELGYDMVLGNTFHLFLTPGHELIKRFGGLHEFQRWDKPIITDSGGFQVFSMGHGTVADEIKGRQAQFVGERSGAILKIEEEGVTFRSYLDGSTQFMGPETSMEVQAALRSDIALVFDECTPFHGGRDYTARSTERTHRWLDRCIDWHSKHGPEGQTVYGIVQGGVEEDLRRASAQAVAAREYLGGIAIGGTLGETKDQMFTVVEWTIEELPEAKPRHLLGIGEVDDLVRGVELGIDTFDCAMPTRIGRHGMAVVPDPAKRWRVDLAKARWKQSEEPLCEGCPCPACEPGYSRAYIHYLFKAQEQTAMRLLTIHNLAYLQRLMAELRDAIDENRLPAAARAVRDGAAPWELAAAR</sequence>
<comment type="subunit">
    <text evidence="5">Homodimer. Within each dimer, one monomer is responsible for RNA recognition and catalysis, while the other monomer binds to the replacement base PreQ1.</text>
</comment>
<dbReference type="Pfam" id="PF01702">
    <property type="entry name" value="TGT"/>
    <property type="match status" value="1"/>
</dbReference>
<dbReference type="InterPro" id="IPR004803">
    <property type="entry name" value="TGT"/>
</dbReference>
<dbReference type="GO" id="GO:0016757">
    <property type="term" value="F:glycosyltransferase activity"/>
    <property type="evidence" value="ECO:0007669"/>
    <property type="project" value="UniProtKB-KW"/>
</dbReference>
<feature type="binding site" evidence="5">
    <location>
        <position position="335"/>
    </location>
    <ligand>
        <name>Zn(2+)</name>
        <dbReference type="ChEBI" id="CHEBI:29105"/>
    </ligand>
</feature>